<dbReference type="Proteomes" id="UP000256304">
    <property type="component" value="Unassembled WGS sequence"/>
</dbReference>
<dbReference type="CDD" id="cd06173">
    <property type="entry name" value="MFS_MefA_like"/>
    <property type="match status" value="1"/>
</dbReference>
<keyword evidence="5 7" id="KW-1133">Transmembrane helix</keyword>
<gene>
    <name evidence="9" type="ORF">A8990_13024</name>
</gene>
<feature type="transmembrane region" description="Helical" evidence="7">
    <location>
        <begin position="281"/>
        <end position="300"/>
    </location>
</feature>
<dbReference type="PANTHER" id="PTHR43266:SF8">
    <property type="entry name" value="MACROLIDE-EFFLUX PROTEIN"/>
    <property type="match status" value="1"/>
</dbReference>
<feature type="transmembrane region" description="Helical" evidence="7">
    <location>
        <begin position="162"/>
        <end position="181"/>
    </location>
</feature>
<name>A0A3D9R3W9_9BACL</name>
<feature type="transmembrane region" description="Helical" evidence="7">
    <location>
        <begin position="100"/>
        <end position="122"/>
    </location>
</feature>
<proteinExistence type="predicted"/>
<sequence>MFRNRFFQTVLMSNILLQIGIWVRNFAILLYVTEKTDNDPIAVSLISVAEFAPIFLFAFIGGTFADRWRPRRTMIWCDFLSAAAVGVVLLALIYESWAAVYLATFLSATLSQFSAPSSMKLFKRYVPQEQLQSAMGIFQTLMALFMIAGPSIGTIVFQNFGIHVSIAVMGVASLLSALVLIRIPRDEVIESSAEAKQTTVISEMKDGLRYVWGSRVLRTMCITFLLAGLSGGLGQTMGIFVVTERLGQPKEFLQYVLMVSGIGMLVGGAGVAVLAKKMAPVKMLALALAVCTVGTIGVGYSTNVPFTLVLQLFMGMIFPMIHISINTIMLKWSEAAFIGRVSGIMGPMYMGAMVLMMAIAGPMKTILPLTVIYTISALFMLAGTLSLLPLFKQQAPEKPATSLSA</sequence>
<dbReference type="Gene3D" id="1.20.1250.20">
    <property type="entry name" value="MFS general substrate transporter like domains"/>
    <property type="match status" value="1"/>
</dbReference>
<feature type="transmembrane region" description="Helical" evidence="7">
    <location>
        <begin position="76"/>
        <end position="94"/>
    </location>
</feature>
<feature type="transmembrane region" description="Helical" evidence="7">
    <location>
        <begin position="366"/>
        <end position="388"/>
    </location>
</feature>
<accession>A0A3D9R3W9</accession>
<evidence type="ECO:0000313" key="9">
    <source>
        <dbReference type="EMBL" id="REE70470.1"/>
    </source>
</evidence>
<keyword evidence="10" id="KW-1185">Reference proteome</keyword>
<evidence type="ECO:0000256" key="3">
    <source>
        <dbReference type="ARBA" id="ARBA00022475"/>
    </source>
</evidence>
<dbReference type="AlphaFoldDB" id="A0A3D9R3W9"/>
<evidence type="ECO:0000256" key="2">
    <source>
        <dbReference type="ARBA" id="ARBA00022448"/>
    </source>
</evidence>
<keyword evidence="6 7" id="KW-0472">Membrane</keyword>
<dbReference type="InterPro" id="IPR011701">
    <property type="entry name" value="MFS"/>
</dbReference>
<dbReference type="GO" id="GO:0022857">
    <property type="term" value="F:transmembrane transporter activity"/>
    <property type="evidence" value="ECO:0007669"/>
    <property type="project" value="InterPro"/>
</dbReference>
<evidence type="ECO:0000313" key="10">
    <source>
        <dbReference type="Proteomes" id="UP000256304"/>
    </source>
</evidence>
<comment type="caution">
    <text evidence="9">The sequence shown here is derived from an EMBL/GenBank/DDBJ whole genome shotgun (WGS) entry which is preliminary data.</text>
</comment>
<evidence type="ECO:0000256" key="6">
    <source>
        <dbReference type="ARBA" id="ARBA00023136"/>
    </source>
</evidence>
<feature type="transmembrane region" description="Helical" evidence="7">
    <location>
        <begin position="219"/>
        <end position="240"/>
    </location>
</feature>
<feature type="domain" description="Major facilitator superfamily (MFS) profile" evidence="8">
    <location>
        <begin position="216"/>
        <end position="405"/>
    </location>
</feature>
<evidence type="ECO:0000256" key="5">
    <source>
        <dbReference type="ARBA" id="ARBA00022989"/>
    </source>
</evidence>
<organism evidence="9 10">
    <name type="scientific">Paenibacillus taihuensis</name>
    <dbReference type="NCBI Taxonomy" id="1156355"/>
    <lineage>
        <taxon>Bacteria</taxon>
        <taxon>Bacillati</taxon>
        <taxon>Bacillota</taxon>
        <taxon>Bacilli</taxon>
        <taxon>Bacillales</taxon>
        <taxon>Paenibacillaceae</taxon>
        <taxon>Paenibacillus</taxon>
    </lineage>
</organism>
<keyword evidence="3" id="KW-1003">Cell membrane</keyword>
<feature type="transmembrane region" description="Helical" evidence="7">
    <location>
        <begin position="306"/>
        <end position="325"/>
    </location>
</feature>
<feature type="transmembrane region" description="Helical" evidence="7">
    <location>
        <begin position="252"/>
        <end position="274"/>
    </location>
</feature>
<comment type="subcellular location">
    <subcellularLocation>
        <location evidence="1">Cell membrane</location>
        <topology evidence="1">Multi-pass membrane protein</topology>
    </subcellularLocation>
</comment>
<reference evidence="9 10" key="1">
    <citation type="submission" date="2018-08" db="EMBL/GenBank/DDBJ databases">
        <title>Genomic Encyclopedia of Type Strains, Phase III (KMG-III): the genomes of soil and plant-associated and newly described type strains.</title>
        <authorList>
            <person name="Whitman W."/>
        </authorList>
    </citation>
    <scope>NUCLEOTIDE SEQUENCE [LARGE SCALE GENOMIC DNA]</scope>
    <source>
        <strain evidence="9 10">CGMCC 1.10966</strain>
    </source>
</reference>
<dbReference type="PANTHER" id="PTHR43266">
    <property type="entry name" value="MACROLIDE-EFFLUX PROTEIN"/>
    <property type="match status" value="1"/>
</dbReference>
<feature type="transmembrane region" description="Helical" evidence="7">
    <location>
        <begin position="12"/>
        <end position="32"/>
    </location>
</feature>
<evidence type="ECO:0000259" key="8">
    <source>
        <dbReference type="PROSITE" id="PS50850"/>
    </source>
</evidence>
<dbReference type="GO" id="GO:0005886">
    <property type="term" value="C:plasma membrane"/>
    <property type="evidence" value="ECO:0007669"/>
    <property type="project" value="UniProtKB-SubCell"/>
</dbReference>
<dbReference type="EMBL" id="QTTN01000030">
    <property type="protein sequence ID" value="REE70470.1"/>
    <property type="molecule type" value="Genomic_DNA"/>
</dbReference>
<dbReference type="PROSITE" id="PS50850">
    <property type="entry name" value="MFS"/>
    <property type="match status" value="1"/>
</dbReference>
<keyword evidence="4 7" id="KW-0812">Transmembrane</keyword>
<dbReference type="Pfam" id="PF07690">
    <property type="entry name" value="MFS_1"/>
    <property type="match status" value="1"/>
</dbReference>
<feature type="transmembrane region" description="Helical" evidence="7">
    <location>
        <begin position="44"/>
        <end position="64"/>
    </location>
</feature>
<dbReference type="InterPro" id="IPR020846">
    <property type="entry name" value="MFS_dom"/>
</dbReference>
<dbReference type="InterPro" id="IPR036259">
    <property type="entry name" value="MFS_trans_sf"/>
</dbReference>
<evidence type="ECO:0000256" key="7">
    <source>
        <dbReference type="SAM" id="Phobius"/>
    </source>
</evidence>
<evidence type="ECO:0000256" key="4">
    <source>
        <dbReference type="ARBA" id="ARBA00022692"/>
    </source>
</evidence>
<feature type="transmembrane region" description="Helical" evidence="7">
    <location>
        <begin position="134"/>
        <end position="156"/>
    </location>
</feature>
<protein>
    <submittedName>
        <fullName evidence="9">MFS transporter</fullName>
    </submittedName>
</protein>
<keyword evidence="2" id="KW-0813">Transport</keyword>
<feature type="transmembrane region" description="Helical" evidence="7">
    <location>
        <begin position="337"/>
        <end position="360"/>
    </location>
</feature>
<evidence type="ECO:0000256" key="1">
    <source>
        <dbReference type="ARBA" id="ARBA00004651"/>
    </source>
</evidence>
<dbReference type="SUPFAM" id="SSF103473">
    <property type="entry name" value="MFS general substrate transporter"/>
    <property type="match status" value="1"/>
</dbReference>